<dbReference type="EMBL" id="JBHTJT010000002">
    <property type="protein sequence ID" value="MFD0978140.1"/>
    <property type="molecule type" value="Genomic_DNA"/>
</dbReference>
<proteinExistence type="predicted"/>
<comment type="caution">
    <text evidence="2">The sequence shown here is derived from an EMBL/GenBank/DDBJ whole genome shotgun (WGS) entry which is preliminary data.</text>
</comment>
<protein>
    <recommendedName>
        <fullName evidence="4">Sulfotransferase family protein</fullName>
    </recommendedName>
</protein>
<organism evidence="2 3">
    <name type="scientific">Tropicimonas aquimaris</name>
    <dbReference type="NCBI Taxonomy" id="914152"/>
    <lineage>
        <taxon>Bacteria</taxon>
        <taxon>Pseudomonadati</taxon>
        <taxon>Pseudomonadota</taxon>
        <taxon>Alphaproteobacteria</taxon>
        <taxon>Rhodobacterales</taxon>
        <taxon>Roseobacteraceae</taxon>
        <taxon>Tropicimonas</taxon>
    </lineage>
</organism>
<dbReference type="RefSeq" id="WP_386071849.1">
    <property type="nucleotide sequence ID" value="NZ_JBHTJT010000002.1"/>
</dbReference>
<evidence type="ECO:0000313" key="2">
    <source>
        <dbReference type="EMBL" id="MFD0978140.1"/>
    </source>
</evidence>
<dbReference type="Gene3D" id="3.40.50.300">
    <property type="entry name" value="P-loop containing nucleotide triphosphate hydrolases"/>
    <property type="match status" value="1"/>
</dbReference>
<dbReference type="SUPFAM" id="SSF52540">
    <property type="entry name" value="P-loop containing nucleoside triphosphate hydrolases"/>
    <property type="match status" value="1"/>
</dbReference>
<gene>
    <name evidence="2" type="ORF">ACFQ2S_00585</name>
</gene>
<accession>A0ABW3IKT3</accession>
<feature type="region of interest" description="Disordered" evidence="1">
    <location>
        <begin position="304"/>
        <end position="336"/>
    </location>
</feature>
<reference evidence="3" key="1">
    <citation type="journal article" date="2019" name="Int. J. Syst. Evol. Microbiol.">
        <title>The Global Catalogue of Microorganisms (GCM) 10K type strain sequencing project: providing services to taxonomists for standard genome sequencing and annotation.</title>
        <authorList>
            <consortium name="The Broad Institute Genomics Platform"/>
            <consortium name="The Broad Institute Genome Sequencing Center for Infectious Disease"/>
            <person name="Wu L."/>
            <person name="Ma J."/>
        </authorList>
    </citation>
    <scope>NUCLEOTIDE SEQUENCE [LARGE SCALE GENOMIC DNA]</scope>
    <source>
        <strain evidence="3">CCUG 60524</strain>
    </source>
</reference>
<dbReference type="InterPro" id="IPR027417">
    <property type="entry name" value="P-loop_NTPase"/>
</dbReference>
<evidence type="ECO:0008006" key="4">
    <source>
        <dbReference type="Google" id="ProtNLM"/>
    </source>
</evidence>
<name>A0ABW3IKT3_9RHOB</name>
<evidence type="ECO:0000313" key="3">
    <source>
        <dbReference type="Proteomes" id="UP001597108"/>
    </source>
</evidence>
<sequence>MNAIFHIGRPKTGSTTLQVFLEQNCKALSGSGIFYDRIVPDISSQWEFPIAALAELELLPPDPYIRRMLGLEDVADAKAYAAEMMQAFERRLAAAPKEMHTWVASSEHAWPYLFDQERIGTFDRLMKSHFDEVTYVVYLRRQEDLILSAYSEAVRRGVDKSFEDFVETFLKKGHGNHLKNLRQWANVAGEERLVVRLLERDALKGGDLVEDFCDVLGADAAGMVRPDIYNPSLTKKSLDTFLLINRYIASVTTKNETLQSLRTELCRAAEYWGSGGPALTLPLPLLNRIREQLGPSNEKLRERFFPEREELFPPKSPKAPDGVARARTLEPINDSN</sequence>
<evidence type="ECO:0000256" key="1">
    <source>
        <dbReference type="SAM" id="MobiDB-lite"/>
    </source>
</evidence>
<dbReference type="Proteomes" id="UP001597108">
    <property type="component" value="Unassembled WGS sequence"/>
</dbReference>
<keyword evidence="3" id="KW-1185">Reference proteome</keyword>